<keyword evidence="2" id="KW-0732">Signal</keyword>
<keyword evidence="3" id="KW-1185">Reference proteome</keyword>
<organism evidence="3 4">
    <name type="scientific">Neodiprion lecontei</name>
    <name type="common">Redheaded pine sawfly</name>
    <dbReference type="NCBI Taxonomy" id="441921"/>
    <lineage>
        <taxon>Eukaryota</taxon>
        <taxon>Metazoa</taxon>
        <taxon>Ecdysozoa</taxon>
        <taxon>Arthropoda</taxon>
        <taxon>Hexapoda</taxon>
        <taxon>Insecta</taxon>
        <taxon>Pterygota</taxon>
        <taxon>Neoptera</taxon>
        <taxon>Endopterygota</taxon>
        <taxon>Hymenoptera</taxon>
        <taxon>Tenthredinoidea</taxon>
        <taxon>Diprionidae</taxon>
        <taxon>Diprioninae</taxon>
        <taxon>Neodiprion</taxon>
    </lineage>
</organism>
<feature type="signal peptide" evidence="2">
    <location>
        <begin position="1"/>
        <end position="23"/>
    </location>
</feature>
<evidence type="ECO:0000313" key="4">
    <source>
        <dbReference type="RefSeq" id="XP_046592338.1"/>
    </source>
</evidence>
<dbReference type="Proteomes" id="UP000829291">
    <property type="component" value="Chromosome 4"/>
</dbReference>
<gene>
    <name evidence="4" type="primary">LOC124293838</name>
</gene>
<proteinExistence type="predicted"/>
<reference evidence="4" key="1">
    <citation type="submission" date="2025-08" db="UniProtKB">
        <authorList>
            <consortium name="RefSeq"/>
        </authorList>
    </citation>
    <scope>IDENTIFICATION</scope>
    <source>
        <tissue evidence="4">Thorax and Abdomen</tissue>
    </source>
</reference>
<name>A0ABM3FWD8_NEOLC</name>
<keyword evidence="1" id="KW-0812">Transmembrane</keyword>
<protein>
    <submittedName>
        <fullName evidence="4">Uncharacterized protein LOC124293838</fullName>
    </submittedName>
</protein>
<sequence length="336" mass="37998">MTIKNTMVLKCHLVFLIVNKLFATGEWVELPQFSDETKVYKLAGNRHDTLYNKVSSNDYKTVSDNNFAIANALNDFGNTDGNIAKVIISHDSKDPEHHSELIATNPSNFSNQSSLHIYTNDDRNDDSVDTFTQNVDIISSVKDVVHSNVVTSTPMEHLTVESPTEILDDPTTAIPILQFPTTGKPYSDKMSCNNQTLEDYLPMEMLRKVHQTLKSQPSTMKGKIRFLKQFEKDLRAEIEARLVAALAPPRRTRGAHDYWDNDEEIGFPSVEGALIAISFLTFAVYLVQLVMLLFRNTNNTVNGATIFFGRNRRSTVDSLTNKTDEILYYLDTFNTE</sequence>
<keyword evidence="1" id="KW-1133">Transmembrane helix</keyword>
<feature type="chain" id="PRO_5046177139" evidence="2">
    <location>
        <begin position="24"/>
        <end position="336"/>
    </location>
</feature>
<evidence type="ECO:0000256" key="2">
    <source>
        <dbReference type="SAM" id="SignalP"/>
    </source>
</evidence>
<accession>A0ABM3FWD8</accession>
<dbReference type="GeneID" id="124293838"/>
<keyword evidence="1" id="KW-0472">Membrane</keyword>
<evidence type="ECO:0000313" key="3">
    <source>
        <dbReference type="Proteomes" id="UP000829291"/>
    </source>
</evidence>
<feature type="transmembrane region" description="Helical" evidence="1">
    <location>
        <begin position="273"/>
        <end position="294"/>
    </location>
</feature>
<dbReference type="RefSeq" id="XP_046592338.1">
    <property type="nucleotide sequence ID" value="XM_046736382.1"/>
</dbReference>
<evidence type="ECO:0000256" key="1">
    <source>
        <dbReference type="SAM" id="Phobius"/>
    </source>
</evidence>